<reference evidence="8" key="1">
    <citation type="submission" date="2017-11" db="EMBL/GenBank/DDBJ databases">
        <title>Complete Genome Sequence of Kyrpidia sp. Strain EA-1, a thermophilic, hydrogen-oxidizing Bacterium, isolated from the Azores.</title>
        <authorList>
            <person name="Reiner J.E."/>
            <person name="Lapp C.J."/>
            <person name="Bunk B."/>
            <person name="Gescher J."/>
        </authorList>
    </citation>
    <scope>NUCLEOTIDE SEQUENCE [LARGE SCALE GENOMIC DNA]</scope>
    <source>
        <strain evidence="8">EA-1</strain>
    </source>
</reference>
<dbReference type="KEGG" id="kyr:CVV65_01935"/>
<dbReference type="SMART" id="SM00490">
    <property type="entry name" value="HELICc"/>
    <property type="match status" value="1"/>
</dbReference>
<keyword evidence="8" id="KW-1185">Reference proteome</keyword>
<feature type="domain" description="SWIM-type" evidence="4">
    <location>
        <begin position="61"/>
        <end position="99"/>
    </location>
</feature>
<keyword evidence="2" id="KW-0863">Zinc-finger</keyword>
<dbReference type="CDD" id="cd18793">
    <property type="entry name" value="SF2_C_SNF"/>
    <property type="match status" value="1"/>
</dbReference>
<evidence type="ECO:0000256" key="1">
    <source>
        <dbReference type="ARBA" id="ARBA00022801"/>
    </source>
</evidence>
<dbReference type="Gene3D" id="3.40.50.10810">
    <property type="entry name" value="Tandem AAA-ATPase domain"/>
    <property type="match status" value="1"/>
</dbReference>
<accession>A0A2K8N2Y4</accession>
<dbReference type="PROSITE" id="PS51194">
    <property type="entry name" value="HELICASE_CTER"/>
    <property type="match status" value="1"/>
</dbReference>
<feature type="compositionally biased region" description="Basic and acidic residues" evidence="3">
    <location>
        <begin position="159"/>
        <end position="169"/>
    </location>
</feature>
<keyword evidence="7" id="KW-0067">ATP-binding</keyword>
<evidence type="ECO:0000313" key="7">
    <source>
        <dbReference type="EMBL" id="ATY83879.1"/>
    </source>
</evidence>
<dbReference type="EMBL" id="CP024955">
    <property type="protein sequence ID" value="ATY83879.1"/>
    <property type="molecule type" value="Genomic_DNA"/>
</dbReference>
<proteinExistence type="predicted"/>
<dbReference type="Pfam" id="PF00176">
    <property type="entry name" value="SNF2-rel_dom"/>
    <property type="match status" value="1"/>
</dbReference>
<gene>
    <name evidence="7" type="ORF">CVV65_01935</name>
</gene>
<dbReference type="InterPro" id="IPR038718">
    <property type="entry name" value="SNF2-like_sf"/>
</dbReference>
<dbReference type="InterPro" id="IPR000330">
    <property type="entry name" value="SNF2_N"/>
</dbReference>
<dbReference type="InterPro" id="IPR014001">
    <property type="entry name" value="Helicase_ATP-bd"/>
</dbReference>
<dbReference type="GO" id="GO:0016787">
    <property type="term" value="F:hydrolase activity"/>
    <property type="evidence" value="ECO:0007669"/>
    <property type="project" value="UniProtKB-KW"/>
</dbReference>
<dbReference type="OrthoDB" id="9814088at2"/>
<dbReference type="GO" id="GO:0004386">
    <property type="term" value="F:helicase activity"/>
    <property type="evidence" value="ECO:0007669"/>
    <property type="project" value="UniProtKB-KW"/>
</dbReference>
<dbReference type="PROSITE" id="PS51192">
    <property type="entry name" value="HELICASE_ATP_BIND_1"/>
    <property type="match status" value="1"/>
</dbReference>
<feature type="compositionally biased region" description="Basic and acidic residues" evidence="3">
    <location>
        <begin position="111"/>
        <end position="120"/>
    </location>
</feature>
<dbReference type="PANTHER" id="PTHR10799">
    <property type="entry name" value="SNF2/RAD54 HELICASE FAMILY"/>
    <property type="match status" value="1"/>
</dbReference>
<dbReference type="GO" id="GO:0008270">
    <property type="term" value="F:zinc ion binding"/>
    <property type="evidence" value="ECO:0007669"/>
    <property type="project" value="UniProtKB-KW"/>
</dbReference>
<sequence>MQPFPTTAREILALVGDRATYNRGKRYADEGRVQITSPPEGNLAVSGRQQWECSVLGSKEYRVVIEKHQGTLELLWCSCPAFRRMGVCKHIAAALLHLIECGFVQREIEPGGKRPGDDRSGAFVQESPNFGNGSRRAVDQRPEQGDNLASGASTGQTVRDSKAREKESQKVRVAVAHLIRRLGDLLESEHQPGGTSAGPLPSPEPRATSRLTIDYVLVYEGHVSLELKAGVDRTFVVKNIRDFIRDVQIGAPHPLTPRFSYQPELHHVAPEDLSILRVLGQVMAEESFYRSVNGYYSYDRKYGDRRLALPPAAADALLDELRGRQIFLTHGTAAPAPIYVAEDPLPKAGLEFRLLPGDKTTEGGVRLDLAPLARAEYLATYRWLVVDGTLYRLSEQEDNLVSSFMLALRSETRPGGFLRPYERPQTHLSIPRDLVGTALSLTVPALETIGKIQVQPSLSKQIAKFPLRTEVLIDEGPDALSLDVSFHYEDAVFRPVAGSAPESPSKDADRAVSPSMDKFYIRDMDREMQVISILNRGPVTVKPGPGGQAKLSVPKDDETLYRFFHETVPALTALDHVSLYLSDGASAYVTDVQPQPEIRFDLDPAGGWLTVRFDVHGVDPAEVEQIRQALLRGMRYVRLESGAFLSLEDESFRRARSVLQTVLGDARSSSRKGRDARGFRVPLYKTALLVDADDTRGVARYSAAVRTLVESLSDPEALEIAPPTGLRTALRPYQLTGFRWMKTLAHYSLGGILADEMGLGKTVQTIAFLLSERETAPTDRPSLLVVPASLIYNWEAEFRRFAPSLRVIVADGPPESRNQKLQNLQAGDIAVTSYPLLRQDIAQYAEIPFEHLILDEAQTVKNHTTQIFRAVQQIQAPKRFALTGTPIENALDDLWSIIHTLMPGLFPPLQRFKDLSPEQARRRVRPFILRRTKQDVLRDLPERTEMIHWVELDDKQKAAYLAFLNDAQLRAQQLMQKGGLTENRIAILALITRLRQVCADPALVVPEYEGSSAKLEALLELLREYQAAGRRALVFSQFTQMLERIRRRLAEEGIEAFYLDGRTPPKDRLAMADAFNAGERGVFLISLRAGGTGLNLTGADTVILYDLWWNPAVDAQAIGRAHRIGQKNPVLVLRVIAKGTIEERMYALQMKKQALFDRVIESEKDPSAFRLTEEDVRALLSLTEADAEAVR</sequence>
<feature type="region of interest" description="Disordered" evidence="3">
    <location>
        <begin position="111"/>
        <end position="169"/>
    </location>
</feature>
<keyword evidence="2" id="KW-0479">Metal-binding</keyword>
<evidence type="ECO:0000259" key="5">
    <source>
        <dbReference type="PROSITE" id="PS51192"/>
    </source>
</evidence>
<keyword evidence="1" id="KW-0378">Hydrolase</keyword>
<dbReference type="SUPFAM" id="SSF52540">
    <property type="entry name" value="P-loop containing nucleoside triphosphate hydrolases"/>
    <property type="match status" value="2"/>
</dbReference>
<dbReference type="AlphaFoldDB" id="A0A2K8N2Y4"/>
<dbReference type="Proteomes" id="UP000231932">
    <property type="component" value="Chromosome"/>
</dbReference>
<dbReference type="GO" id="GO:0005524">
    <property type="term" value="F:ATP binding"/>
    <property type="evidence" value="ECO:0007669"/>
    <property type="project" value="InterPro"/>
</dbReference>
<evidence type="ECO:0000259" key="4">
    <source>
        <dbReference type="PROSITE" id="PS50966"/>
    </source>
</evidence>
<dbReference type="CDD" id="cd18012">
    <property type="entry name" value="DEXQc_arch_SWI2_SNF2"/>
    <property type="match status" value="1"/>
</dbReference>
<evidence type="ECO:0000259" key="6">
    <source>
        <dbReference type="PROSITE" id="PS51194"/>
    </source>
</evidence>
<dbReference type="InterPro" id="IPR001650">
    <property type="entry name" value="Helicase_C-like"/>
</dbReference>
<dbReference type="Pfam" id="PF08455">
    <property type="entry name" value="SNF2_assoc"/>
    <property type="match status" value="1"/>
</dbReference>
<dbReference type="InterPro" id="IPR013663">
    <property type="entry name" value="Helicase_SWF/SNF/SWI_bac"/>
</dbReference>
<dbReference type="Gene3D" id="3.40.50.300">
    <property type="entry name" value="P-loop containing nucleotide triphosphate hydrolases"/>
    <property type="match status" value="1"/>
</dbReference>
<keyword evidence="7" id="KW-0547">Nucleotide-binding</keyword>
<dbReference type="Pfam" id="PF04434">
    <property type="entry name" value="SWIM"/>
    <property type="match status" value="1"/>
</dbReference>
<evidence type="ECO:0000256" key="2">
    <source>
        <dbReference type="PROSITE-ProRule" id="PRU00325"/>
    </source>
</evidence>
<evidence type="ECO:0000256" key="3">
    <source>
        <dbReference type="SAM" id="MobiDB-lite"/>
    </source>
</evidence>
<protein>
    <submittedName>
        <fullName evidence="7">Helicase SNF2</fullName>
    </submittedName>
</protein>
<dbReference type="PROSITE" id="PS50966">
    <property type="entry name" value="ZF_SWIM"/>
    <property type="match status" value="1"/>
</dbReference>
<name>A0A2K8N2Y4_9BACL</name>
<organism evidence="7 8">
    <name type="scientific">Kyrpidia spormannii</name>
    <dbReference type="NCBI Taxonomy" id="2055160"/>
    <lineage>
        <taxon>Bacteria</taxon>
        <taxon>Bacillati</taxon>
        <taxon>Bacillota</taxon>
        <taxon>Bacilli</taxon>
        <taxon>Bacillales</taxon>
        <taxon>Alicyclobacillaceae</taxon>
        <taxon>Kyrpidia</taxon>
    </lineage>
</organism>
<keyword evidence="7" id="KW-0347">Helicase</keyword>
<dbReference type="RefSeq" id="WP_100666715.1">
    <property type="nucleotide sequence ID" value="NZ_CP024955.1"/>
</dbReference>
<dbReference type="InterPro" id="IPR049730">
    <property type="entry name" value="SNF2/RAD54-like_C"/>
</dbReference>
<feature type="region of interest" description="Disordered" evidence="3">
    <location>
        <begin position="186"/>
        <end position="206"/>
    </location>
</feature>
<feature type="domain" description="Helicase ATP-binding" evidence="5">
    <location>
        <begin position="742"/>
        <end position="904"/>
    </location>
</feature>
<evidence type="ECO:0000313" key="8">
    <source>
        <dbReference type="Proteomes" id="UP000231932"/>
    </source>
</evidence>
<keyword evidence="2" id="KW-0862">Zinc</keyword>
<dbReference type="InterPro" id="IPR027417">
    <property type="entry name" value="P-loop_NTPase"/>
</dbReference>
<dbReference type="SMART" id="SM00487">
    <property type="entry name" value="DEXDc"/>
    <property type="match status" value="1"/>
</dbReference>
<dbReference type="InterPro" id="IPR007527">
    <property type="entry name" value="Znf_SWIM"/>
</dbReference>
<dbReference type="Pfam" id="PF00271">
    <property type="entry name" value="Helicase_C"/>
    <property type="match status" value="1"/>
</dbReference>
<feature type="domain" description="Helicase C-terminal" evidence="6">
    <location>
        <begin position="1014"/>
        <end position="1177"/>
    </location>
</feature>